<organism evidence="7 8">
    <name type="scientific">Enterococcus quebecensis</name>
    <dbReference type="NCBI Taxonomy" id="903983"/>
    <lineage>
        <taxon>Bacteria</taxon>
        <taxon>Bacillati</taxon>
        <taxon>Bacillota</taxon>
        <taxon>Bacilli</taxon>
        <taxon>Lactobacillales</taxon>
        <taxon>Enterococcaceae</taxon>
        <taxon>Enterococcus</taxon>
    </lineage>
</organism>
<name>A0A1E5GUT9_9ENTE</name>
<dbReference type="InterPro" id="IPR004603">
    <property type="entry name" value="DNA_mismatch_endonuc_vsr"/>
</dbReference>
<keyword evidence="8" id="KW-1185">Reference proteome</keyword>
<comment type="similarity">
    <text evidence="6">Belongs to the Vsr family.</text>
</comment>
<keyword evidence="3" id="KW-0227">DNA damage</keyword>
<dbReference type="GO" id="GO:0004519">
    <property type="term" value="F:endonuclease activity"/>
    <property type="evidence" value="ECO:0007669"/>
    <property type="project" value="UniProtKB-KW"/>
</dbReference>
<accession>A0A1E5GUT9</accession>
<dbReference type="Proteomes" id="UP000094764">
    <property type="component" value="Unassembled WGS sequence"/>
</dbReference>
<evidence type="ECO:0000256" key="1">
    <source>
        <dbReference type="ARBA" id="ARBA00022722"/>
    </source>
</evidence>
<dbReference type="OrthoDB" id="9801520at2"/>
<evidence type="ECO:0000256" key="2">
    <source>
        <dbReference type="ARBA" id="ARBA00022759"/>
    </source>
</evidence>
<dbReference type="Pfam" id="PF03852">
    <property type="entry name" value="Vsr"/>
    <property type="match status" value="1"/>
</dbReference>
<evidence type="ECO:0000313" key="8">
    <source>
        <dbReference type="Proteomes" id="UP000094764"/>
    </source>
</evidence>
<dbReference type="NCBIfam" id="TIGR00632">
    <property type="entry name" value="vsr"/>
    <property type="match status" value="1"/>
</dbReference>
<dbReference type="GO" id="GO:0006298">
    <property type="term" value="P:mismatch repair"/>
    <property type="evidence" value="ECO:0007669"/>
    <property type="project" value="InterPro"/>
</dbReference>
<evidence type="ECO:0000313" key="7">
    <source>
        <dbReference type="EMBL" id="OEG16464.1"/>
    </source>
</evidence>
<dbReference type="CDD" id="cd00221">
    <property type="entry name" value="Vsr"/>
    <property type="match status" value="1"/>
</dbReference>
<keyword evidence="5" id="KW-0234">DNA repair</keyword>
<protein>
    <recommendedName>
        <fullName evidence="9">Very short patch repair endonuclease</fullName>
    </recommendedName>
</protein>
<keyword evidence="4" id="KW-0378">Hydrolase</keyword>
<keyword evidence="1" id="KW-0540">Nuclease</keyword>
<dbReference type="Gene3D" id="3.40.960.10">
    <property type="entry name" value="VSR Endonuclease"/>
    <property type="match status" value="1"/>
</dbReference>
<evidence type="ECO:0000256" key="5">
    <source>
        <dbReference type="ARBA" id="ARBA00023204"/>
    </source>
</evidence>
<dbReference type="PATRIC" id="fig|903983.4.peg.2907"/>
<dbReference type="GO" id="GO:0016787">
    <property type="term" value="F:hydrolase activity"/>
    <property type="evidence" value="ECO:0007669"/>
    <property type="project" value="UniProtKB-KW"/>
</dbReference>
<proteinExistence type="inferred from homology"/>
<evidence type="ECO:0008006" key="9">
    <source>
        <dbReference type="Google" id="ProtNLM"/>
    </source>
</evidence>
<dbReference type="SUPFAM" id="SSF52980">
    <property type="entry name" value="Restriction endonuclease-like"/>
    <property type="match status" value="1"/>
</dbReference>
<dbReference type="InterPro" id="IPR011335">
    <property type="entry name" value="Restrct_endonuc-II-like"/>
</dbReference>
<evidence type="ECO:0000256" key="6">
    <source>
        <dbReference type="ARBA" id="ARBA00029466"/>
    </source>
</evidence>
<evidence type="ECO:0000256" key="3">
    <source>
        <dbReference type="ARBA" id="ARBA00022763"/>
    </source>
</evidence>
<dbReference type="RefSeq" id="WP_069634916.1">
    <property type="nucleotide sequence ID" value="NZ_JXKZ01000009.1"/>
</dbReference>
<evidence type="ECO:0000256" key="4">
    <source>
        <dbReference type="ARBA" id="ARBA00022801"/>
    </source>
</evidence>
<keyword evidence="2" id="KW-0255">Endonuclease</keyword>
<reference evidence="8" key="1">
    <citation type="submission" date="2016-09" db="EMBL/GenBank/DDBJ databases">
        <authorList>
            <person name="Gulvik C.A."/>
        </authorList>
    </citation>
    <scope>NUCLEOTIDE SEQUENCE [LARGE SCALE GENOMIC DNA]</scope>
    <source>
        <strain evidence="8">LMG 26306</strain>
    </source>
</reference>
<sequence length="311" mass="36801">MTDHLSKEKRSWNMSKIRSTNSKPEEIVRKFLRFNKIGYRKNVKNLPGKPDIVLNKYNTVIFVNGCFWHCHQGCPRFRFPKSNQQYWIKKLNRNVERDAKVYKELEDLGWNVLIIWECELKKSDAQANLERIIWQLEINKSGVDFFMDEETHRQILLKFQALQGQVIYGKKQIKGIDEKRVLPDKYVDANHIMHDLIRGFYKPKGRDYMLSYQATEKDENYGPQINWLDEEKGIFDSIDMRPPNSEKDNRKKSDIEAARFNLYHEIPIGILHWKKKGVNQILGLGMIVSENTDGTFKVVPYEFKDIGNIDK</sequence>
<comment type="caution">
    <text evidence="7">The sequence shown here is derived from an EMBL/GenBank/DDBJ whole genome shotgun (WGS) entry which is preliminary data.</text>
</comment>
<dbReference type="STRING" id="903983.BCR23_06135"/>
<dbReference type="AlphaFoldDB" id="A0A1E5GUT9"/>
<dbReference type="EMBL" id="MIKB01000013">
    <property type="protein sequence ID" value="OEG16464.1"/>
    <property type="molecule type" value="Genomic_DNA"/>
</dbReference>
<gene>
    <name evidence="7" type="ORF">BCR23_06135</name>
</gene>